<dbReference type="InterPro" id="IPR052718">
    <property type="entry name" value="NmrA-type_oxidoreductase"/>
</dbReference>
<evidence type="ECO:0000313" key="3">
    <source>
        <dbReference type="Proteomes" id="UP001201844"/>
    </source>
</evidence>
<dbReference type="Proteomes" id="UP001201844">
    <property type="component" value="Unassembled WGS sequence"/>
</dbReference>
<dbReference type="PANTHER" id="PTHR47129:SF1">
    <property type="entry name" value="NMRA-LIKE DOMAIN-CONTAINING PROTEIN"/>
    <property type="match status" value="1"/>
</dbReference>
<feature type="domain" description="NAD(P)-binding" evidence="1">
    <location>
        <begin position="13"/>
        <end position="192"/>
    </location>
</feature>
<geneLocation type="plasmid" evidence="2">
    <name>unnamed</name>
</geneLocation>
<comment type="caution">
    <text evidence="2">The sequence shown here is derived from an EMBL/GenBank/DDBJ whole genome shotgun (WGS) entry which is preliminary data.</text>
</comment>
<sequence length="294" mass="31440">MSDNTQPRLFVTGATGQLGRLIVRELLRRVPASHIVAGVRSPDQEVIRQFNADGIEVRVADYAQPDTLAKAFDGIDRLLLISSTAGRERVAYHQNVIKAAKAANVGLLAYTSLLHANWATSGLADDHKSTEASLRASGQPFVLLRHGWYTENHMPSVQPALQYGAVIGSAGQGRFSSATRADYAEAAAIVLTTDGQAGRIYELAGDESYNLADLANTISAAAGKPVSYQDLPKAKFKQALTGMGLPDVVAELIAEADIGASRGELEDNSRQLSALIERPTTPYRQVIKMAVAEA</sequence>
<gene>
    <name evidence="2" type="ORF">MKI86_18280</name>
</gene>
<reference evidence="2 3" key="1">
    <citation type="submission" date="2022-02" db="EMBL/GenBank/DDBJ databases">
        <title>Shinella B3.7 sp. nov., isolated from Sediment (Zhairuo Island).</title>
        <authorList>
            <person name="Chen G."/>
        </authorList>
    </citation>
    <scope>NUCLEOTIDE SEQUENCE [LARGE SCALE GENOMIC DNA]</scope>
    <source>
        <strain evidence="2 3">B3.7</strain>
        <plasmid evidence="2">unnamed</plasmid>
    </source>
</reference>
<organism evidence="2 3">
    <name type="scientific">Shinella sedimenti</name>
    <dbReference type="NCBI Taxonomy" id="2919913"/>
    <lineage>
        <taxon>Bacteria</taxon>
        <taxon>Pseudomonadati</taxon>
        <taxon>Pseudomonadota</taxon>
        <taxon>Alphaproteobacteria</taxon>
        <taxon>Hyphomicrobiales</taxon>
        <taxon>Rhizobiaceae</taxon>
        <taxon>Shinella</taxon>
    </lineage>
</organism>
<dbReference type="PANTHER" id="PTHR47129">
    <property type="entry name" value="QUINONE OXIDOREDUCTASE 2"/>
    <property type="match status" value="1"/>
</dbReference>
<dbReference type="Pfam" id="PF13460">
    <property type="entry name" value="NAD_binding_10"/>
    <property type="match status" value="1"/>
</dbReference>
<dbReference type="InterPro" id="IPR036291">
    <property type="entry name" value="NAD(P)-bd_dom_sf"/>
</dbReference>
<dbReference type="EMBL" id="JAKVIN010000008">
    <property type="protein sequence ID" value="MCJ8151094.1"/>
    <property type="molecule type" value="Genomic_DNA"/>
</dbReference>
<dbReference type="RefSeq" id="WP_241603825.1">
    <property type="nucleotide sequence ID" value="NZ_JAKVIN010000008.1"/>
</dbReference>
<dbReference type="Gene3D" id="3.40.50.720">
    <property type="entry name" value="NAD(P)-binding Rossmann-like Domain"/>
    <property type="match status" value="1"/>
</dbReference>
<dbReference type="Gene3D" id="3.90.25.10">
    <property type="entry name" value="UDP-galactose 4-epimerase, domain 1"/>
    <property type="match status" value="1"/>
</dbReference>
<name>A0ABT0CR55_9HYPH</name>
<evidence type="ECO:0000259" key="1">
    <source>
        <dbReference type="Pfam" id="PF13460"/>
    </source>
</evidence>
<dbReference type="SUPFAM" id="SSF51735">
    <property type="entry name" value="NAD(P)-binding Rossmann-fold domains"/>
    <property type="match status" value="1"/>
</dbReference>
<evidence type="ECO:0000313" key="2">
    <source>
        <dbReference type="EMBL" id="MCJ8151094.1"/>
    </source>
</evidence>
<dbReference type="CDD" id="cd05269">
    <property type="entry name" value="TMR_SDR_a"/>
    <property type="match status" value="1"/>
</dbReference>
<accession>A0ABT0CR55</accession>
<keyword evidence="2" id="KW-0614">Plasmid</keyword>
<protein>
    <submittedName>
        <fullName evidence="2">SDR family oxidoreductase</fullName>
    </submittedName>
</protein>
<proteinExistence type="predicted"/>
<dbReference type="InterPro" id="IPR016040">
    <property type="entry name" value="NAD(P)-bd_dom"/>
</dbReference>
<keyword evidence="3" id="KW-1185">Reference proteome</keyword>